<accession>A0A2S0MBB2</accession>
<proteinExistence type="predicted"/>
<sequence length="147" mass="16544">MITVTIESQQLNDYLVRLFDRTTDLSQPMSDIGAVLESRIQGRFETQTDPNGIAWHPWAPSTRANYPEDGNHRLLDRYGDMLRSLSWSADSTSVTVGFGQPYAAYPEWGTKHMPRRGMLFSVPDAGTLGAEDERLVLDLLQGWLNDA</sequence>
<reference evidence="1 2" key="1">
    <citation type="submission" date="2018-03" db="EMBL/GenBank/DDBJ databases">
        <title>Genome sequencing of Ottowia sp.</title>
        <authorList>
            <person name="Kim S.-J."/>
            <person name="Heo J."/>
            <person name="Kwon S.-W."/>
        </authorList>
    </citation>
    <scope>NUCLEOTIDE SEQUENCE [LARGE SCALE GENOMIC DNA]</scope>
    <source>
        <strain evidence="1 2">KADR8-3</strain>
    </source>
</reference>
<dbReference type="KEGG" id="otk:C6570_01125"/>
<dbReference type="OrthoDB" id="2081253at2"/>
<protein>
    <submittedName>
        <fullName evidence="1">Virion morphogenesis protein</fullName>
    </submittedName>
</protein>
<dbReference type="RefSeq" id="WP_106701290.1">
    <property type="nucleotide sequence ID" value="NZ_CP027666.1"/>
</dbReference>
<dbReference type="InterPro" id="IPR006522">
    <property type="entry name" value="Phage_virion_morphogenesis"/>
</dbReference>
<dbReference type="Pfam" id="PF05069">
    <property type="entry name" value="Phage_tail_S"/>
    <property type="match status" value="1"/>
</dbReference>
<evidence type="ECO:0000313" key="2">
    <source>
        <dbReference type="Proteomes" id="UP000239709"/>
    </source>
</evidence>
<keyword evidence="2" id="KW-1185">Reference proteome</keyword>
<evidence type="ECO:0000313" key="1">
    <source>
        <dbReference type="EMBL" id="AVO33013.1"/>
    </source>
</evidence>
<name>A0A2S0MBB2_9BURK</name>
<gene>
    <name evidence="1" type="ORF">C6570_01125</name>
</gene>
<dbReference type="Proteomes" id="UP000239709">
    <property type="component" value="Chromosome"/>
</dbReference>
<dbReference type="AlphaFoldDB" id="A0A2S0MBB2"/>
<organism evidence="1 2">
    <name type="scientific">Ottowia oryzae</name>
    <dbReference type="NCBI Taxonomy" id="2109914"/>
    <lineage>
        <taxon>Bacteria</taxon>
        <taxon>Pseudomonadati</taxon>
        <taxon>Pseudomonadota</taxon>
        <taxon>Betaproteobacteria</taxon>
        <taxon>Burkholderiales</taxon>
        <taxon>Comamonadaceae</taxon>
        <taxon>Ottowia</taxon>
    </lineage>
</organism>
<dbReference type="EMBL" id="CP027666">
    <property type="protein sequence ID" value="AVO33013.1"/>
    <property type="molecule type" value="Genomic_DNA"/>
</dbReference>